<dbReference type="EMBL" id="CVRI01000037">
    <property type="protein sequence ID" value="CRK93535.1"/>
    <property type="molecule type" value="Genomic_DNA"/>
</dbReference>
<dbReference type="InterPro" id="IPR010512">
    <property type="entry name" value="DUF1091"/>
</dbReference>
<gene>
    <name evidence="2" type="ORF">CLUMA_CG007068</name>
</gene>
<dbReference type="PANTHER" id="PTHR20898:SF0">
    <property type="entry name" value="DAEDALUS ON 3-RELATED"/>
    <property type="match status" value="1"/>
</dbReference>
<protein>
    <submittedName>
        <fullName evidence="2">CLUMA_CG007068, isoform A</fullName>
    </submittedName>
</protein>
<organism evidence="2 3">
    <name type="scientific">Clunio marinus</name>
    <dbReference type="NCBI Taxonomy" id="568069"/>
    <lineage>
        <taxon>Eukaryota</taxon>
        <taxon>Metazoa</taxon>
        <taxon>Ecdysozoa</taxon>
        <taxon>Arthropoda</taxon>
        <taxon>Hexapoda</taxon>
        <taxon>Insecta</taxon>
        <taxon>Pterygota</taxon>
        <taxon>Neoptera</taxon>
        <taxon>Endopterygota</taxon>
        <taxon>Diptera</taxon>
        <taxon>Nematocera</taxon>
        <taxon>Chironomoidea</taxon>
        <taxon>Chironomidae</taxon>
        <taxon>Clunio</taxon>
    </lineage>
</organism>
<dbReference type="Proteomes" id="UP000183832">
    <property type="component" value="Unassembled WGS sequence"/>
</dbReference>
<feature type="signal peptide" evidence="1">
    <location>
        <begin position="1"/>
        <end position="21"/>
    </location>
</feature>
<reference evidence="2 3" key="1">
    <citation type="submission" date="2015-04" db="EMBL/GenBank/DDBJ databases">
        <authorList>
            <person name="Syromyatnikov M.Y."/>
            <person name="Popov V.N."/>
        </authorList>
    </citation>
    <scope>NUCLEOTIDE SEQUENCE [LARGE SCALE GENOMIC DNA]</scope>
</reference>
<evidence type="ECO:0000313" key="3">
    <source>
        <dbReference type="Proteomes" id="UP000183832"/>
    </source>
</evidence>
<feature type="chain" id="PRO_5009619060" evidence="1">
    <location>
        <begin position="22"/>
        <end position="189"/>
    </location>
</feature>
<accession>A0A1J1HZJ8</accession>
<keyword evidence="1" id="KW-0732">Signal</keyword>
<sequence>MNFKIYFGICTILLTISFGFSSELNGKPFQRIEIKRVECKGLQDFYYPNMTCYAKPYNRTTYTHTVYVKFKKHLEVYYVKLLFEYRYGNIYREIVKSPKFNWCSIVDNTNPIVKFFYKTLRLSGENLVTKCPINELDSKNVVISTDAFPDIFPRGYYRATVEHLDKNNESFLNITAIVSLRSSDTTTFG</sequence>
<dbReference type="OrthoDB" id="7727171at2759"/>
<dbReference type="Pfam" id="PF06477">
    <property type="entry name" value="DUF1091"/>
    <property type="match status" value="1"/>
</dbReference>
<dbReference type="PANTHER" id="PTHR20898">
    <property type="entry name" value="DAEDALUS ON 3-RELATED-RELATED"/>
    <property type="match status" value="1"/>
</dbReference>
<proteinExistence type="predicted"/>
<evidence type="ECO:0000256" key="1">
    <source>
        <dbReference type="SAM" id="SignalP"/>
    </source>
</evidence>
<name>A0A1J1HZJ8_9DIPT</name>
<dbReference type="AlphaFoldDB" id="A0A1J1HZJ8"/>
<keyword evidence="3" id="KW-1185">Reference proteome</keyword>
<evidence type="ECO:0000313" key="2">
    <source>
        <dbReference type="EMBL" id="CRK93535.1"/>
    </source>
</evidence>